<organism evidence="1 2">
    <name type="scientific">Flavobacterium pisciphilum</name>
    <dbReference type="NCBI Taxonomy" id="2893755"/>
    <lineage>
        <taxon>Bacteria</taxon>
        <taxon>Pseudomonadati</taxon>
        <taxon>Bacteroidota</taxon>
        <taxon>Flavobacteriia</taxon>
        <taxon>Flavobacteriales</taxon>
        <taxon>Flavobacteriaceae</taxon>
        <taxon>Flavobacterium</taxon>
    </lineage>
</organism>
<dbReference type="Proteomes" id="UP001430919">
    <property type="component" value="Unassembled WGS sequence"/>
</dbReference>
<reference evidence="1" key="1">
    <citation type="submission" date="2021-11" db="EMBL/GenBank/DDBJ databases">
        <title>Description of novel Flavobacterium species.</title>
        <authorList>
            <person name="Saticioglu I.B."/>
            <person name="Ay H."/>
            <person name="Altun S."/>
            <person name="Duman M."/>
        </authorList>
    </citation>
    <scope>NUCLEOTIDE SEQUENCE</scope>
    <source>
        <strain evidence="1">F-65</strain>
    </source>
</reference>
<dbReference type="RefSeq" id="WP_229991073.1">
    <property type="nucleotide sequence ID" value="NZ_JAJJMO010000001.1"/>
</dbReference>
<protein>
    <recommendedName>
        <fullName evidence="3">TonB-dependent receptor plug domain-containing protein</fullName>
    </recommendedName>
</protein>
<gene>
    <name evidence="1" type="ORF">LNQ49_21925</name>
</gene>
<dbReference type="EMBL" id="JAJJMO010000001">
    <property type="protein sequence ID" value="MCC9074254.1"/>
    <property type="molecule type" value="Genomic_DNA"/>
</dbReference>
<evidence type="ECO:0000313" key="2">
    <source>
        <dbReference type="Proteomes" id="UP001430919"/>
    </source>
</evidence>
<comment type="caution">
    <text evidence="1">The sequence shown here is derived from an EMBL/GenBank/DDBJ whole genome shotgun (WGS) entry which is preliminary data.</text>
</comment>
<sequence length="113" mass="12969">MKKLILALILITIFGCSKNKTFVLKDTDNQKYFLSDSIHKIIKLDQITSTPIVIIDGRPFEYDINNDTIFIPLEKKDLYQIAFLNKQTATMLYGFQGERGAVIIMTKPNLLNK</sequence>
<proteinExistence type="predicted"/>
<name>A0ABS8MZQ3_9FLAO</name>
<accession>A0ABS8MZQ3</accession>
<evidence type="ECO:0000313" key="1">
    <source>
        <dbReference type="EMBL" id="MCC9074254.1"/>
    </source>
</evidence>
<dbReference type="PROSITE" id="PS51257">
    <property type="entry name" value="PROKAR_LIPOPROTEIN"/>
    <property type="match status" value="1"/>
</dbReference>
<keyword evidence="2" id="KW-1185">Reference proteome</keyword>
<evidence type="ECO:0008006" key="3">
    <source>
        <dbReference type="Google" id="ProtNLM"/>
    </source>
</evidence>